<dbReference type="GO" id="GO:0097588">
    <property type="term" value="P:archaeal or bacterial-type flagellum-dependent cell motility"/>
    <property type="evidence" value="ECO:0007669"/>
    <property type="project" value="InterPro"/>
</dbReference>
<protein>
    <submittedName>
        <fullName evidence="2">Flagellar protein</fullName>
    </submittedName>
</protein>
<dbReference type="GO" id="GO:0005198">
    <property type="term" value="F:structural molecule activity"/>
    <property type="evidence" value="ECO:0007669"/>
    <property type="project" value="InterPro"/>
</dbReference>
<gene>
    <name evidence="2" type="ORF">HA331_03820</name>
</gene>
<evidence type="ECO:0000313" key="3">
    <source>
        <dbReference type="Proteomes" id="UP000617544"/>
    </source>
</evidence>
<keyword evidence="2" id="KW-0282">Flagellum</keyword>
<evidence type="ECO:0000256" key="1">
    <source>
        <dbReference type="SAM" id="Phobius"/>
    </source>
</evidence>
<feature type="transmembrane region" description="Helical" evidence="1">
    <location>
        <begin position="6"/>
        <end position="27"/>
    </location>
</feature>
<keyword evidence="2" id="KW-0966">Cell projection</keyword>
<organism evidence="2 3">
    <name type="scientific">Pyrococcus horikoshii</name>
    <dbReference type="NCBI Taxonomy" id="53953"/>
    <lineage>
        <taxon>Archaea</taxon>
        <taxon>Methanobacteriati</taxon>
        <taxon>Methanobacteriota</taxon>
        <taxon>Thermococci</taxon>
        <taxon>Thermococcales</taxon>
        <taxon>Thermococcaceae</taxon>
        <taxon>Pyrococcus</taxon>
    </lineage>
</organism>
<reference evidence="2" key="1">
    <citation type="journal article" date="2020" name="bioRxiv">
        <title>A rank-normalized archaeal taxonomy based on genome phylogeny resolves widespread incomplete and uneven classifications.</title>
        <authorList>
            <person name="Rinke C."/>
            <person name="Chuvochina M."/>
            <person name="Mussig A.J."/>
            <person name="Chaumeil P.-A."/>
            <person name="Waite D.W."/>
            <person name="Whitman W.B."/>
            <person name="Parks D.H."/>
            <person name="Hugenholtz P."/>
        </authorList>
    </citation>
    <scope>NUCLEOTIDE SEQUENCE</scope>
    <source>
        <strain evidence="2">UBA8834</strain>
    </source>
</reference>
<dbReference type="GeneID" id="1444443"/>
<keyword evidence="1" id="KW-1133">Transmembrane helix</keyword>
<evidence type="ECO:0000313" key="2">
    <source>
        <dbReference type="EMBL" id="HII60877.1"/>
    </source>
</evidence>
<name>A0A832WJ36_PYRHR</name>
<comment type="caution">
    <text evidence="2">The sequence shown here is derived from an EMBL/GenBank/DDBJ whole genome shotgun (WGS) entry which is preliminary data.</text>
</comment>
<dbReference type="RefSeq" id="WP_010884656.1">
    <property type="nucleotide sequence ID" value="NZ_DUJN01000004.1"/>
</dbReference>
<dbReference type="Proteomes" id="UP000617544">
    <property type="component" value="Unassembled WGS sequence"/>
</dbReference>
<accession>A0A832WJ36</accession>
<dbReference type="AlphaFoldDB" id="A0A832WJ36"/>
<proteinExistence type="predicted"/>
<sequence>MGFSVSASAAIVFISFLIGLGTLYIAWENSYLEVQAAREFWYSLRTSQLHFDIGNVSISYVNSTHVDVAFTYLGQTLEGKIDVLHNGTYVSSVDVTYLIPGESYSITIPGGDTSGSLNHLTLAFNNGCVAIIAYHYNGTAYVVDSTSIQCPMEVS</sequence>
<dbReference type="InterPro" id="IPR002774">
    <property type="entry name" value="Flagellin_arc-type"/>
</dbReference>
<keyword evidence="2" id="KW-0969">Cilium</keyword>
<dbReference type="PANTHER" id="PTHR42200:SF2">
    <property type="entry name" value="ARCHAEAL FLAGELLA-RELATED PROTEIN F"/>
    <property type="match status" value="1"/>
</dbReference>
<keyword evidence="1" id="KW-0812">Transmembrane</keyword>
<dbReference type="PANTHER" id="PTHR42200">
    <property type="entry name" value="ARCHAEAL FLAGELLA-RELATED PROTEIN F-RELATED"/>
    <property type="match status" value="1"/>
</dbReference>
<keyword evidence="1" id="KW-0472">Membrane</keyword>
<dbReference type="EMBL" id="DUJN01000004">
    <property type="protein sequence ID" value="HII60877.1"/>
    <property type="molecule type" value="Genomic_DNA"/>
</dbReference>